<dbReference type="GO" id="GO:0016787">
    <property type="term" value="F:hydrolase activity"/>
    <property type="evidence" value="ECO:0007669"/>
    <property type="project" value="UniProtKB-KW"/>
</dbReference>
<reference evidence="7" key="1">
    <citation type="submission" date="2023-04" db="EMBL/GenBank/DDBJ databases">
        <authorList>
            <person name="Vijverberg K."/>
            <person name="Xiong W."/>
            <person name="Schranz E."/>
        </authorList>
    </citation>
    <scope>NUCLEOTIDE SEQUENCE</scope>
</reference>
<evidence type="ECO:0000256" key="4">
    <source>
        <dbReference type="ARBA" id="ARBA00022806"/>
    </source>
</evidence>
<dbReference type="Proteomes" id="UP001177003">
    <property type="component" value="Chromosome 1"/>
</dbReference>
<dbReference type="PANTHER" id="PTHR18934">
    <property type="entry name" value="ATP-DEPENDENT RNA HELICASE"/>
    <property type="match status" value="1"/>
</dbReference>
<protein>
    <recommendedName>
        <fullName evidence="1">RNA helicase</fullName>
        <ecNumber evidence="1">3.6.4.13</ecNumber>
    </recommendedName>
</protein>
<evidence type="ECO:0000313" key="7">
    <source>
        <dbReference type="EMBL" id="CAI9269709.1"/>
    </source>
</evidence>
<dbReference type="GO" id="GO:0006397">
    <property type="term" value="P:mRNA processing"/>
    <property type="evidence" value="ECO:0007669"/>
    <property type="project" value="UniProtKB-KW"/>
</dbReference>
<comment type="catalytic activity">
    <reaction evidence="6">
        <text>ATP + H2O = ADP + phosphate + H(+)</text>
        <dbReference type="Rhea" id="RHEA:13065"/>
        <dbReference type="ChEBI" id="CHEBI:15377"/>
        <dbReference type="ChEBI" id="CHEBI:15378"/>
        <dbReference type="ChEBI" id="CHEBI:30616"/>
        <dbReference type="ChEBI" id="CHEBI:43474"/>
        <dbReference type="ChEBI" id="CHEBI:456216"/>
        <dbReference type="EC" id="3.6.4.13"/>
    </reaction>
</comment>
<dbReference type="EMBL" id="OX465077">
    <property type="protein sequence ID" value="CAI9269709.1"/>
    <property type="molecule type" value="Genomic_DNA"/>
</dbReference>
<evidence type="ECO:0000256" key="5">
    <source>
        <dbReference type="ARBA" id="ARBA00023187"/>
    </source>
</evidence>
<keyword evidence="5" id="KW-0508">mRNA splicing</keyword>
<dbReference type="EC" id="3.6.4.13" evidence="1"/>
<dbReference type="GO" id="GO:0008380">
    <property type="term" value="P:RNA splicing"/>
    <property type="evidence" value="ECO:0007669"/>
    <property type="project" value="UniProtKB-KW"/>
</dbReference>
<organism evidence="7 8">
    <name type="scientific">Lactuca saligna</name>
    <name type="common">Willowleaf lettuce</name>
    <dbReference type="NCBI Taxonomy" id="75948"/>
    <lineage>
        <taxon>Eukaryota</taxon>
        <taxon>Viridiplantae</taxon>
        <taxon>Streptophyta</taxon>
        <taxon>Embryophyta</taxon>
        <taxon>Tracheophyta</taxon>
        <taxon>Spermatophyta</taxon>
        <taxon>Magnoliopsida</taxon>
        <taxon>eudicotyledons</taxon>
        <taxon>Gunneridae</taxon>
        <taxon>Pentapetalae</taxon>
        <taxon>asterids</taxon>
        <taxon>campanulids</taxon>
        <taxon>Asterales</taxon>
        <taxon>Asteraceae</taxon>
        <taxon>Cichorioideae</taxon>
        <taxon>Cichorieae</taxon>
        <taxon>Lactucinae</taxon>
        <taxon>Lactuca</taxon>
    </lineage>
</organism>
<dbReference type="Gene3D" id="3.40.50.300">
    <property type="entry name" value="P-loop containing nucleotide triphosphate hydrolases"/>
    <property type="match status" value="2"/>
</dbReference>
<evidence type="ECO:0000313" key="8">
    <source>
        <dbReference type="Proteomes" id="UP001177003"/>
    </source>
</evidence>
<keyword evidence="4" id="KW-0347">Helicase</keyword>
<keyword evidence="8" id="KW-1185">Reference proteome</keyword>
<gene>
    <name evidence="7" type="ORF">LSALG_LOCUS10066</name>
</gene>
<keyword evidence="2" id="KW-0507">mRNA processing</keyword>
<keyword evidence="3" id="KW-0378">Hydrolase</keyword>
<sequence>MLLREAMNDPLIWRYKVIILDEANERSLATDMLLGVLKGVLKKRPDLKLVVISDTHEAEKFQAYFFGAPLIKHPGRLHPVEVFYTQEPERDYLEAAIRTMLQIHMCEPQGDILVFLTGNKEIEDACHKITEEVSRMGDQLGPVNVVPLYSTLTPLMLNKIYEPPPFPLTKGGLAGRKIVFSTNIAETSFTTDGIVYVIDPGFAKQKVYNPRTRTNHGAMRTLLILGRLNL</sequence>
<dbReference type="PANTHER" id="PTHR18934:SF109">
    <property type="entry name" value="ATP-DEPENDENT RNA HELICASE DHX15 HOMOLOG"/>
    <property type="match status" value="1"/>
</dbReference>
<proteinExistence type="predicted"/>
<dbReference type="GO" id="GO:0003723">
    <property type="term" value="F:RNA binding"/>
    <property type="evidence" value="ECO:0007669"/>
    <property type="project" value="TreeGrafter"/>
</dbReference>
<name>A0AA35VJ43_LACSI</name>
<evidence type="ECO:0000256" key="2">
    <source>
        <dbReference type="ARBA" id="ARBA00022664"/>
    </source>
</evidence>
<evidence type="ECO:0000256" key="1">
    <source>
        <dbReference type="ARBA" id="ARBA00012552"/>
    </source>
</evidence>
<dbReference type="InterPro" id="IPR027417">
    <property type="entry name" value="P-loop_NTPase"/>
</dbReference>
<evidence type="ECO:0000256" key="3">
    <source>
        <dbReference type="ARBA" id="ARBA00022801"/>
    </source>
</evidence>
<keyword evidence="4" id="KW-0067">ATP-binding</keyword>
<dbReference type="CDD" id="cd18791">
    <property type="entry name" value="SF2_C_RHA"/>
    <property type="match status" value="1"/>
</dbReference>
<evidence type="ECO:0000256" key="6">
    <source>
        <dbReference type="ARBA" id="ARBA00047984"/>
    </source>
</evidence>
<dbReference type="GO" id="GO:0003724">
    <property type="term" value="F:RNA helicase activity"/>
    <property type="evidence" value="ECO:0007669"/>
    <property type="project" value="UniProtKB-EC"/>
</dbReference>
<dbReference type="AlphaFoldDB" id="A0AA35VJ43"/>
<dbReference type="SUPFAM" id="SSF52540">
    <property type="entry name" value="P-loop containing nucleoside triphosphate hydrolases"/>
    <property type="match status" value="1"/>
</dbReference>
<keyword evidence="4" id="KW-0547">Nucleotide-binding</keyword>
<accession>A0AA35VJ43</accession>